<dbReference type="PIRSF" id="PIRSF012641">
    <property type="entry name" value="UCP012641"/>
    <property type="match status" value="1"/>
</dbReference>
<dbReference type="AlphaFoldDB" id="A0A6N6MS20"/>
<accession>A0A6N6MS20</accession>
<gene>
    <name evidence="2" type="ORF">F6X51_13745</name>
</gene>
<reference evidence="2 3" key="1">
    <citation type="submission" date="2019-09" db="EMBL/GenBank/DDBJ databases">
        <title>YIM 132548 draft genome.</title>
        <authorList>
            <person name="Jiang L."/>
        </authorList>
    </citation>
    <scope>NUCLEOTIDE SEQUENCE [LARGE SCALE GENOMIC DNA]</scope>
    <source>
        <strain evidence="2 3">YIM 132548</strain>
    </source>
</reference>
<protein>
    <recommendedName>
        <fullName evidence="1">Zinc-ribbon domain-containing protein</fullName>
    </recommendedName>
</protein>
<dbReference type="Proteomes" id="UP000441523">
    <property type="component" value="Unassembled WGS sequence"/>
</dbReference>
<name>A0A6N6MS20_9HYPH</name>
<evidence type="ECO:0000313" key="3">
    <source>
        <dbReference type="Proteomes" id="UP000441523"/>
    </source>
</evidence>
<evidence type="ECO:0000313" key="2">
    <source>
        <dbReference type="EMBL" id="KAB1073037.1"/>
    </source>
</evidence>
<organism evidence="2 3">
    <name type="scientific">Methylobacterium planeticum</name>
    <dbReference type="NCBI Taxonomy" id="2615211"/>
    <lineage>
        <taxon>Bacteria</taxon>
        <taxon>Pseudomonadati</taxon>
        <taxon>Pseudomonadota</taxon>
        <taxon>Alphaproteobacteria</taxon>
        <taxon>Hyphomicrobiales</taxon>
        <taxon>Methylobacteriaceae</taxon>
        <taxon>Methylobacterium</taxon>
    </lineage>
</organism>
<dbReference type="RefSeq" id="WP_150964227.1">
    <property type="nucleotide sequence ID" value="NZ_VZZJ01000010.1"/>
</dbReference>
<proteinExistence type="predicted"/>
<feature type="domain" description="Zinc-ribbon" evidence="1">
    <location>
        <begin position="3"/>
        <end position="94"/>
    </location>
</feature>
<dbReference type="Gene3D" id="3.40.390.70">
    <property type="match status" value="1"/>
</dbReference>
<comment type="caution">
    <text evidence="2">The sequence shown here is derived from an EMBL/GenBank/DDBJ whole genome shotgun (WGS) entry which is preliminary data.</text>
</comment>
<sequence>MKLFRCQFCANILYFENRACERCGHRLAYLPETGTLSALEPAGNGVWAPLAVPDRPSRFCANAAHDACNWLVPPGSSDPFCLACRHNGTIPDVSDLPSLFAWQQMEFAKHRLFYTLLRWTLPLKTRTEDPQHGLIFNFLADPPASGPKVMTGHDDGVITIALVEANDAEREKRRSAMGEPYRTLIGHFRHEVGHHYWDILVRDQGRLEACRAVFGDDTQSYTVALERHYAQGAPPDWREHYVSSYATMHPWEDFAETWAHYLHIIDTLEMASAFGLQVQPAVDTQGEISARIDFDPYAAQGIRQIIDAWLPFVFAINSVNRAMGISDLYPFVLAPEVVGKLGFIHDLVHGRA</sequence>
<dbReference type="InterPro" id="IPR011201">
    <property type="entry name" value="Zinc-ribbon_6_bact"/>
</dbReference>
<keyword evidence="3" id="KW-1185">Reference proteome</keyword>
<dbReference type="Pfam" id="PF15887">
    <property type="entry name" value="Peptidase_Mx"/>
    <property type="match status" value="1"/>
</dbReference>
<dbReference type="EMBL" id="VZZJ01000010">
    <property type="protein sequence ID" value="KAB1073037.1"/>
    <property type="molecule type" value="Genomic_DNA"/>
</dbReference>
<dbReference type="InterPro" id="IPR031321">
    <property type="entry name" value="UCP012641"/>
</dbReference>
<evidence type="ECO:0000259" key="1">
    <source>
        <dbReference type="Pfam" id="PF10005"/>
    </source>
</evidence>
<dbReference type="Pfam" id="PF10005">
    <property type="entry name" value="Zn_ribbon_DZR_6"/>
    <property type="match status" value="1"/>
</dbReference>